<sequence length="55" mass="5915">MRVARSGGNVLTSSQMLTRQSLWQSNSMGPLNRPTSLQPTAAVSPQRGHGSQVIH</sequence>
<proteinExistence type="predicted"/>
<feature type="compositionally biased region" description="Polar residues" evidence="1">
    <location>
        <begin position="9"/>
        <end position="43"/>
    </location>
</feature>
<accession>H6RNN6</accession>
<dbReference type="KEGG" id="bsd:BLASA_4371"/>
<reference evidence="2 3" key="1">
    <citation type="journal article" date="2012" name="J. Bacteriol.">
        <title>Genome Sequence of Blastococcus saxobsidens DD2, a Stone-Inhabiting Bacterium.</title>
        <authorList>
            <person name="Chouaia B."/>
            <person name="Crotti E."/>
            <person name="Brusetti L."/>
            <person name="Daffonchio D."/>
            <person name="Essoussi I."/>
            <person name="Nouioui I."/>
            <person name="Sbissi I."/>
            <person name="Ghodhbane-Gtari F."/>
            <person name="Gtari M."/>
            <person name="Vacherie B."/>
            <person name="Barbe V."/>
            <person name="Medigue C."/>
            <person name="Gury J."/>
            <person name="Pujic P."/>
            <person name="Normand P."/>
        </authorList>
    </citation>
    <scope>NUCLEOTIDE SEQUENCE [LARGE SCALE GENOMIC DNA]</scope>
    <source>
        <strain evidence="2 3">DD2</strain>
    </source>
</reference>
<evidence type="ECO:0000313" key="3">
    <source>
        <dbReference type="Proteomes" id="UP000007517"/>
    </source>
</evidence>
<dbReference type="AlphaFoldDB" id="H6RNN6"/>
<protein>
    <submittedName>
        <fullName evidence="2">Uncharacterized protein</fullName>
    </submittedName>
</protein>
<dbReference type="HOGENOM" id="CLU_3022914_0_0_11"/>
<dbReference type="EMBL" id="FO117623">
    <property type="protein sequence ID" value="CCG05184.1"/>
    <property type="molecule type" value="Genomic_DNA"/>
</dbReference>
<evidence type="ECO:0000313" key="2">
    <source>
        <dbReference type="EMBL" id="CCG05184.1"/>
    </source>
</evidence>
<organism evidence="2 3">
    <name type="scientific">Blastococcus saxobsidens (strain DD2)</name>
    <dbReference type="NCBI Taxonomy" id="1146883"/>
    <lineage>
        <taxon>Bacteria</taxon>
        <taxon>Bacillati</taxon>
        <taxon>Actinomycetota</taxon>
        <taxon>Actinomycetes</taxon>
        <taxon>Geodermatophilales</taxon>
        <taxon>Geodermatophilaceae</taxon>
        <taxon>Blastococcus</taxon>
    </lineage>
</organism>
<evidence type="ECO:0000256" key="1">
    <source>
        <dbReference type="SAM" id="MobiDB-lite"/>
    </source>
</evidence>
<gene>
    <name evidence="2" type="ordered locus">BLASA_4371</name>
</gene>
<feature type="region of interest" description="Disordered" evidence="1">
    <location>
        <begin position="1"/>
        <end position="55"/>
    </location>
</feature>
<keyword evidence="3" id="KW-1185">Reference proteome</keyword>
<dbReference type="Proteomes" id="UP000007517">
    <property type="component" value="Chromosome"/>
</dbReference>
<name>H6RNN6_BLASD</name>
<reference evidence="3" key="2">
    <citation type="submission" date="2012-02" db="EMBL/GenBank/DDBJ databases">
        <title>Complete genome sequence of Blastococcus saxobsidens strain DD2.</title>
        <authorList>
            <person name="Genoscope."/>
        </authorList>
    </citation>
    <scope>NUCLEOTIDE SEQUENCE [LARGE SCALE GENOMIC DNA]</scope>
    <source>
        <strain evidence="3">DD2</strain>
    </source>
</reference>